<dbReference type="GO" id="GO:0004029">
    <property type="term" value="F:aldehyde dehydrogenase (NAD+) activity"/>
    <property type="evidence" value="ECO:0007669"/>
    <property type="project" value="TreeGrafter"/>
</dbReference>
<dbReference type="Pfam" id="PF00171">
    <property type="entry name" value="Aldedh"/>
    <property type="match status" value="2"/>
</dbReference>
<dbReference type="PANTHER" id="PTHR43570">
    <property type="entry name" value="ALDEHYDE DEHYDROGENASE"/>
    <property type="match status" value="1"/>
</dbReference>
<evidence type="ECO:0000313" key="6">
    <source>
        <dbReference type="Proteomes" id="UP000029665"/>
    </source>
</evidence>
<reference evidence="5" key="1">
    <citation type="submission" date="2014-01" db="EMBL/GenBank/DDBJ databases">
        <title>The genome of the white-rot fungus Pycnoporus cinnabarinus: a basidiomycete model with a versatile arsenal for lignocellulosic biomass breakdown.</title>
        <authorList>
            <person name="Levasseur A."/>
            <person name="Lomascolo A."/>
            <person name="Ruiz-Duenas F.J."/>
            <person name="Uzan E."/>
            <person name="Piumi F."/>
            <person name="Kues U."/>
            <person name="Ram A.F.J."/>
            <person name="Murat C."/>
            <person name="Haon M."/>
            <person name="Benoit I."/>
            <person name="Arfi Y."/>
            <person name="Chevret D."/>
            <person name="Drula E."/>
            <person name="Kwon M.J."/>
            <person name="Gouret P."/>
            <person name="Lesage-Meessen L."/>
            <person name="Lombard V."/>
            <person name="Mariette J."/>
            <person name="Noirot C."/>
            <person name="Park J."/>
            <person name="Patyshakuliyeva A."/>
            <person name="Wieneger R.A.B."/>
            <person name="Wosten H.A.B."/>
            <person name="Martin F."/>
            <person name="Coutinho P.M."/>
            <person name="de Vries R."/>
            <person name="Martinez A.T."/>
            <person name="Klopp C."/>
            <person name="Pontarotti P."/>
            <person name="Henrissat B."/>
            <person name="Record E."/>
        </authorList>
    </citation>
    <scope>NUCLEOTIDE SEQUENCE [LARGE SCALE GENOMIC DNA]</scope>
    <source>
        <strain evidence="5">BRFM137</strain>
    </source>
</reference>
<dbReference type="OrthoDB" id="440325at2759"/>
<evidence type="ECO:0000256" key="2">
    <source>
        <dbReference type="ARBA" id="ARBA00023002"/>
    </source>
</evidence>
<feature type="domain" description="Aldehyde dehydrogenase" evidence="4">
    <location>
        <begin position="10"/>
        <end position="184"/>
    </location>
</feature>
<dbReference type="Proteomes" id="UP000029665">
    <property type="component" value="Unassembled WGS sequence"/>
</dbReference>
<comment type="caution">
    <text evidence="5">The sequence shown here is derived from an EMBL/GenBank/DDBJ whole genome shotgun (WGS) entry which is preliminary data.</text>
</comment>
<dbReference type="GO" id="GO:0005737">
    <property type="term" value="C:cytoplasm"/>
    <property type="evidence" value="ECO:0007669"/>
    <property type="project" value="TreeGrafter"/>
</dbReference>
<dbReference type="InterPro" id="IPR015590">
    <property type="entry name" value="Aldehyde_DH_dom"/>
</dbReference>
<dbReference type="AlphaFoldDB" id="A0A060SUW3"/>
<name>A0A060SUW3_PYCCI</name>
<sequence length="516" mass="57576">MSSPKFTPLDEIEKIHRRAHETFLSGRTKSIAFRKEQIAQVGYLIKDNEQRFKDALMQDLRRPETDTILCDLTGAYLEVRTAYDNVERWTKQHKVEFNPQFFVMSPKVKAEPKGVVLHIAPFNLPVFLIFSPLVSMIAGGNAAVIKSPEQTPACSALIAELVPQYLDNDLYHVVTGGIPETQKLLELRWDHIFYIGRDQFVSLHLCQSYMRYIGNGRTGKIIAEAAAKHLTPTTMEICMAPEYVLIQRDSLDRLVEEMKNVYASFYPEGPENSRSLGRIVSEAHTARIKQLLDETKGTIVLGGTADVSKRYIAPTVVKDVTFDDPLMRDEIFGPVLAIVPVDSVDEAIKFINSRDPPLAVYVFSADEAFKRKVFDNTRSGAANANEVVITTAVPGLPMGGVGSSGYGYYTGKEAFLEFTHWRVSIDNPGWADKIAFGFRFPPHKPSKMLAMLSPPLPPRPGVAKKQATTRRWALWVALVLVGVGSTVSTVPRAGLSQWFWNAVKACIRRCSGKVVE</sequence>
<dbReference type="OMA" id="AVHLTNQ"/>
<evidence type="ECO:0000256" key="3">
    <source>
        <dbReference type="PIRNR" id="PIRNR036492"/>
    </source>
</evidence>
<dbReference type="InterPro" id="IPR016161">
    <property type="entry name" value="Ald_DH/histidinol_DH"/>
</dbReference>
<dbReference type="HOGENOM" id="CLU_005391_3_1_1"/>
<organism evidence="5 6">
    <name type="scientific">Pycnoporus cinnabarinus</name>
    <name type="common">Cinnabar-red polypore</name>
    <name type="synonym">Trametes cinnabarina</name>
    <dbReference type="NCBI Taxonomy" id="5643"/>
    <lineage>
        <taxon>Eukaryota</taxon>
        <taxon>Fungi</taxon>
        <taxon>Dikarya</taxon>
        <taxon>Basidiomycota</taxon>
        <taxon>Agaricomycotina</taxon>
        <taxon>Agaricomycetes</taxon>
        <taxon>Polyporales</taxon>
        <taxon>Polyporaceae</taxon>
        <taxon>Trametes</taxon>
    </lineage>
</organism>
<dbReference type="SUPFAM" id="SSF53720">
    <property type="entry name" value="ALDH-like"/>
    <property type="match status" value="1"/>
</dbReference>
<proteinExistence type="inferred from homology"/>
<dbReference type="Gene3D" id="3.40.309.10">
    <property type="entry name" value="Aldehyde Dehydrogenase, Chain A, domain 2"/>
    <property type="match status" value="1"/>
</dbReference>
<feature type="domain" description="Aldehyde dehydrogenase" evidence="4">
    <location>
        <begin position="225"/>
        <end position="422"/>
    </location>
</feature>
<dbReference type="PIRSF" id="PIRSF036492">
    <property type="entry name" value="ALDH"/>
    <property type="match status" value="1"/>
</dbReference>
<dbReference type="STRING" id="5643.A0A060SUW3"/>
<protein>
    <recommendedName>
        <fullName evidence="3">Aldehyde dehydrogenase</fullName>
    </recommendedName>
</protein>
<evidence type="ECO:0000313" key="5">
    <source>
        <dbReference type="EMBL" id="CDO77936.1"/>
    </source>
</evidence>
<dbReference type="InterPro" id="IPR012394">
    <property type="entry name" value="Aldehyde_DH_NAD(P)"/>
</dbReference>
<dbReference type="Gene3D" id="3.40.605.10">
    <property type="entry name" value="Aldehyde Dehydrogenase, Chain A, domain 1"/>
    <property type="match status" value="2"/>
</dbReference>
<evidence type="ECO:0000259" key="4">
    <source>
        <dbReference type="Pfam" id="PF00171"/>
    </source>
</evidence>
<dbReference type="PANTHER" id="PTHR43570:SF16">
    <property type="entry name" value="ALDEHYDE DEHYDROGENASE TYPE III, ISOFORM Q"/>
    <property type="match status" value="1"/>
</dbReference>
<gene>
    <name evidence="5" type="ORF">BN946_scf184773.g2</name>
</gene>
<keyword evidence="2 3" id="KW-0560">Oxidoreductase</keyword>
<evidence type="ECO:0000256" key="1">
    <source>
        <dbReference type="ARBA" id="ARBA00009986"/>
    </source>
</evidence>
<comment type="similarity">
    <text evidence="1 3">Belongs to the aldehyde dehydrogenase family.</text>
</comment>
<dbReference type="InterPro" id="IPR016163">
    <property type="entry name" value="Ald_DH_C"/>
</dbReference>
<dbReference type="InterPro" id="IPR016162">
    <property type="entry name" value="Ald_DH_N"/>
</dbReference>
<keyword evidence="6" id="KW-1185">Reference proteome</keyword>
<dbReference type="GO" id="GO:0006081">
    <property type="term" value="P:aldehyde metabolic process"/>
    <property type="evidence" value="ECO:0007669"/>
    <property type="project" value="InterPro"/>
</dbReference>
<dbReference type="EMBL" id="CCBP010000561">
    <property type="protein sequence ID" value="CDO77936.1"/>
    <property type="molecule type" value="Genomic_DNA"/>
</dbReference>
<accession>A0A060SUW3</accession>